<evidence type="ECO:0000259" key="1">
    <source>
        <dbReference type="Pfam" id="PF07411"/>
    </source>
</evidence>
<dbReference type="RefSeq" id="WP_045457728.1">
    <property type="nucleotide sequence ID" value="NZ_BBLT01000001.1"/>
</dbReference>
<dbReference type="Proteomes" id="UP000030185">
    <property type="component" value="Unassembled WGS sequence"/>
</dbReference>
<keyword evidence="3" id="KW-1185">Reference proteome</keyword>
<dbReference type="InterPro" id="IPR010879">
    <property type="entry name" value="DUF1508"/>
</dbReference>
<accession>A0A098L8M5</accession>
<evidence type="ECO:0000313" key="2">
    <source>
        <dbReference type="EMBL" id="GAL83200.1"/>
    </source>
</evidence>
<dbReference type="Pfam" id="PF07411">
    <property type="entry name" value="DUF1508"/>
    <property type="match status" value="2"/>
</dbReference>
<organism evidence="2 3">
    <name type="scientific">Sporocytophaga myxococcoides</name>
    <dbReference type="NCBI Taxonomy" id="153721"/>
    <lineage>
        <taxon>Bacteria</taxon>
        <taxon>Pseudomonadati</taxon>
        <taxon>Bacteroidota</taxon>
        <taxon>Cytophagia</taxon>
        <taxon>Cytophagales</taxon>
        <taxon>Cytophagaceae</taxon>
        <taxon>Sporocytophaga</taxon>
    </lineage>
</organism>
<dbReference type="SUPFAM" id="SSF160113">
    <property type="entry name" value="YegP-like"/>
    <property type="match status" value="2"/>
</dbReference>
<evidence type="ECO:0000313" key="3">
    <source>
        <dbReference type="Proteomes" id="UP000030185"/>
    </source>
</evidence>
<dbReference type="AlphaFoldDB" id="A0A098L8M5"/>
<dbReference type="OrthoDB" id="9802792at2"/>
<sequence>MEFIPKFQITFNNQFNYRLKSTTGKVILSGQGYISQEACRKGIEQVKASAPYDSRYERKNSLNNNQYYFILRSANGDSLGRSEMYYSHEAREEAIDEVSRTAPFSMVEQYADFIF</sequence>
<dbReference type="PANTHER" id="PTHR40606">
    <property type="match status" value="1"/>
</dbReference>
<comment type="caution">
    <text evidence="2">The sequence shown here is derived from an EMBL/GenBank/DDBJ whole genome shotgun (WGS) entry which is preliminary data.</text>
</comment>
<dbReference type="InterPro" id="IPR036913">
    <property type="entry name" value="YegP-like_sf"/>
</dbReference>
<dbReference type="eggNOG" id="COG3422">
    <property type="taxonomic scope" value="Bacteria"/>
</dbReference>
<dbReference type="STRING" id="153721.MYP_426"/>
<protein>
    <recommendedName>
        <fullName evidence="1">DUF1508 domain-containing protein</fullName>
    </recommendedName>
</protein>
<name>A0A098L8M5_9BACT</name>
<dbReference type="PANTHER" id="PTHR40606:SF1">
    <property type="entry name" value="UPF0339 PROTEIN YEGP"/>
    <property type="match status" value="1"/>
</dbReference>
<proteinExistence type="predicted"/>
<dbReference type="Gene3D" id="2.30.29.80">
    <property type="match status" value="1"/>
</dbReference>
<reference evidence="2 3" key="1">
    <citation type="submission" date="2014-09" db="EMBL/GenBank/DDBJ databases">
        <title>Sporocytophaga myxococcoides PG-01 genome sequencing.</title>
        <authorList>
            <person name="Liu L."/>
            <person name="Gao P.J."/>
            <person name="Chen G.J."/>
            <person name="Wang L.S."/>
        </authorList>
    </citation>
    <scope>NUCLEOTIDE SEQUENCE [LARGE SCALE GENOMIC DNA]</scope>
    <source>
        <strain evidence="2 3">PG-01</strain>
    </source>
</reference>
<gene>
    <name evidence="2" type="ORF">MYP_426</name>
</gene>
<dbReference type="InterPro" id="IPR051141">
    <property type="entry name" value="UPF0339_domain"/>
</dbReference>
<feature type="domain" description="DUF1508" evidence="1">
    <location>
        <begin position="12"/>
        <end position="57"/>
    </location>
</feature>
<dbReference type="EMBL" id="BBLT01000001">
    <property type="protein sequence ID" value="GAL83200.1"/>
    <property type="molecule type" value="Genomic_DNA"/>
</dbReference>
<feature type="domain" description="DUF1508" evidence="1">
    <location>
        <begin position="63"/>
        <end position="103"/>
    </location>
</feature>